<dbReference type="RefSeq" id="WP_113804573.1">
    <property type="nucleotide sequence ID" value="NZ_QOCW01000002.1"/>
</dbReference>
<feature type="transmembrane region" description="Helical" evidence="1">
    <location>
        <begin position="256"/>
        <end position="277"/>
    </location>
</feature>
<dbReference type="OrthoDB" id="9759607at2"/>
<dbReference type="InterPro" id="IPR050469">
    <property type="entry name" value="Diguanylate_Cyclase"/>
</dbReference>
<dbReference type="EMBL" id="QOCW01000002">
    <property type="protein sequence ID" value="RBW71093.1"/>
    <property type="molecule type" value="Genomic_DNA"/>
</dbReference>
<organism evidence="3 4">
    <name type="scientific">Bacillus taeanensis</name>
    <dbReference type="NCBI Taxonomy" id="273032"/>
    <lineage>
        <taxon>Bacteria</taxon>
        <taxon>Bacillati</taxon>
        <taxon>Bacillota</taxon>
        <taxon>Bacilli</taxon>
        <taxon>Bacillales</taxon>
        <taxon>Bacillaceae</taxon>
        <taxon>Bacillus</taxon>
    </lineage>
</organism>
<feature type="transmembrane region" description="Helical" evidence="1">
    <location>
        <begin position="317"/>
        <end position="341"/>
    </location>
</feature>
<feature type="transmembrane region" description="Helical" evidence="1">
    <location>
        <begin position="289"/>
        <end position="311"/>
    </location>
</feature>
<dbReference type="FunFam" id="3.30.70.270:FF:000001">
    <property type="entry name" value="Diguanylate cyclase domain protein"/>
    <property type="match status" value="1"/>
</dbReference>
<feature type="transmembrane region" description="Helical" evidence="1">
    <location>
        <begin position="348"/>
        <end position="368"/>
    </location>
</feature>
<keyword evidence="1" id="KW-1133">Transmembrane helix</keyword>
<dbReference type="AlphaFoldDB" id="A0A366Y3V6"/>
<feature type="transmembrane region" description="Helical" evidence="1">
    <location>
        <begin position="200"/>
        <end position="218"/>
    </location>
</feature>
<comment type="caution">
    <text evidence="3">The sequence shown here is derived from an EMBL/GenBank/DDBJ whole genome shotgun (WGS) entry which is preliminary data.</text>
</comment>
<dbReference type="Gene3D" id="2.60.120.260">
    <property type="entry name" value="Galactose-binding domain-like"/>
    <property type="match status" value="1"/>
</dbReference>
<feature type="transmembrane region" description="Helical" evidence="1">
    <location>
        <begin position="225"/>
        <end position="250"/>
    </location>
</feature>
<dbReference type="InterPro" id="IPR043128">
    <property type="entry name" value="Rev_trsase/Diguanyl_cyclase"/>
</dbReference>
<keyword evidence="4" id="KW-1185">Reference proteome</keyword>
<dbReference type="PROSITE" id="PS50887">
    <property type="entry name" value="GGDEF"/>
    <property type="match status" value="1"/>
</dbReference>
<evidence type="ECO:0000313" key="3">
    <source>
        <dbReference type="EMBL" id="RBW71093.1"/>
    </source>
</evidence>
<evidence type="ECO:0000259" key="2">
    <source>
        <dbReference type="PROSITE" id="PS50887"/>
    </source>
</evidence>
<sequence length="604" mass="69612">MRKKKLFFSLIFLLFIIGLLLFSVNGQDNHQKIPIEKDIVSLHSEWEFYWNQLLDPEAIKQEKNKLNYIKVPSSWEGKVIDGKPLSNVGYATYRLQVKIPKEDIGTNKALYLRYIGSAYQIWIDGEKKDVIGHVGKSIEEEIPKLRLNVIFFEPKQEIIEIVIQFSNHSFREGGIFGDVSYGDAKVLIPTILKGLLKDSFLIGGFFFIGLYHLIIFGMRKLELSIFIIGLMGMVGAVRTLLLSEYLLFLLVPHIEWTLMAKMEYLVEIAGFLLVIFLMKNMYPKEVKKLPLLSSYMFTILWSTFIVLTPAQVFTEHIFIHTAMMIIFLFYFVFYVGILAAYRKREGASINLVGLMIIMICICHDALYYTQIIESISLLEYSGLLFLLMQAVIISYRYAKLFRKNQTLTRELIAINGTLEQKVMERTKELKKKNEDLFYQATVDGLTGVFNRTYFLKKVTERLRSPKAGLTLFLIDLDDFKSINDRYGHIAGDHVLLAFSSLLKETYEDIGVVGRVGGEEFAVCVTKISEEEALHEAERLRILIESKKIYLHEEKRISITASIGIAYTTRYNIKFEDLYHTADLALYQSKKTGKNKATLGELVFR</sequence>
<dbReference type="InterPro" id="IPR008979">
    <property type="entry name" value="Galactose-bd-like_sf"/>
</dbReference>
<keyword evidence="1" id="KW-0472">Membrane</keyword>
<name>A0A366Y3V6_9BACI</name>
<gene>
    <name evidence="3" type="ORF">DS031_03620</name>
</gene>
<dbReference type="PANTHER" id="PTHR45138">
    <property type="entry name" value="REGULATORY COMPONENTS OF SENSORY TRANSDUCTION SYSTEM"/>
    <property type="match status" value="1"/>
</dbReference>
<dbReference type="GO" id="GO:0052621">
    <property type="term" value="F:diguanylate cyclase activity"/>
    <property type="evidence" value="ECO:0007669"/>
    <property type="project" value="TreeGrafter"/>
</dbReference>
<dbReference type="Pfam" id="PF00990">
    <property type="entry name" value="GGDEF"/>
    <property type="match status" value="1"/>
</dbReference>
<dbReference type="Gene3D" id="3.30.70.270">
    <property type="match status" value="1"/>
</dbReference>
<dbReference type="NCBIfam" id="TIGR00254">
    <property type="entry name" value="GGDEF"/>
    <property type="match status" value="1"/>
</dbReference>
<dbReference type="CDD" id="cd01949">
    <property type="entry name" value="GGDEF"/>
    <property type="match status" value="1"/>
</dbReference>
<protein>
    <recommendedName>
        <fullName evidence="2">GGDEF domain-containing protein</fullName>
    </recommendedName>
</protein>
<keyword evidence="1" id="KW-0812">Transmembrane</keyword>
<dbReference type="InterPro" id="IPR029787">
    <property type="entry name" value="Nucleotide_cyclase"/>
</dbReference>
<dbReference type="Proteomes" id="UP000253314">
    <property type="component" value="Unassembled WGS sequence"/>
</dbReference>
<evidence type="ECO:0000313" key="4">
    <source>
        <dbReference type="Proteomes" id="UP000253314"/>
    </source>
</evidence>
<reference evidence="3 4" key="1">
    <citation type="submission" date="2018-07" db="EMBL/GenBank/DDBJ databases">
        <title>Lottiidibacillus patelloidae gen. nov., sp. nov., isolated from the intestinal tract of a marine limpet and the reclassification of B. taeanensis BH030017T, B. algicola KMM 3737T and B. hwajinpoensis SW-72T as genus Lottiidibacillus.</title>
        <authorList>
            <person name="Liu R."/>
            <person name="Huang Z."/>
        </authorList>
    </citation>
    <scope>NUCLEOTIDE SEQUENCE [LARGE SCALE GENOMIC DNA]</scope>
    <source>
        <strain evidence="3 4">BH030017</strain>
    </source>
</reference>
<feature type="domain" description="GGDEF" evidence="2">
    <location>
        <begin position="467"/>
        <end position="601"/>
    </location>
</feature>
<evidence type="ECO:0000256" key="1">
    <source>
        <dbReference type="SAM" id="Phobius"/>
    </source>
</evidence>
<dbReference type="SUPFAM" id="SSF55073">
    <property type="entry name" value="Nucleotide cyclase"/>
    <property type="match status" value="1"/>
</dbReference>
<feature type="transmembrane region" description="Helical" evidence="1">
    <location>
        <begin position="380"/>
        <end position="398"/>
    </location>
</feature>
<dbReference type="Pfam" id="PF07695">
    <property type="entry name" value="7TMR-DISM_7TM"/>
    <property type="match status" value="1"/>
</dbReference>
<dbReference type="SUPFAM" id="SSF49785">
    <property type="entry name" value="Galactose-binding domain-like"/>
    <property type="match status" value="1"/>
</dbReference>
<dbReference type="InterPro" id="IPR011623">
    <property type="entry name" value="7TMR_DISM_rcpt_extracell_dom1"/>
</dbReference>
<dbReference type="PANTHER" id="PTHR45138:SF9">
    <property type="entry name" value="DIGUANYLATE CYCLASE DGCM-RELATED"/>
    <property type="match status" value="1"/>
</dbReference>
<dbReference type="SMART" id="SM00267">
    <property type="entry name" value="GGDEF"/>
    <property type="match status" value="1"/>
</dbReference>
<accession>A0A366Y3V6</accession>
<dbReference type="InterPro" id="IPR000160">
    <property type="entry name" value="GGDEF_dom"/>
</dbReference>
<proteinExistence type="predicted"/>